<organism evidence="14 15">
    <name type="scientific">Termitidicoccus mucosus</name>
    <dbReference type="NCBI Taxonomy" id="1184151"/>
    <lineage>
        <taxon>Bacteria</taxon>
        <taxon>Pseudomonadati</taxon>
        <taxon>Verrucomicrobiota</taxon>
        <taxon>Opitutia</taxon>
        <taxon>Opitutales</taxon>
        <taxon>Opitutaceae</taxon>
        <taxon>Termitidicoccus</taxon>
    </lineage>
</organism>
<proteinExistence type="inferred from homology"/>
<dbReference type="GO" id="GO:0015031">
    <property type="term" value="P:protein transport"/>
    <property type="evidence" value="ECO:0007669"/>
    <property type="project" value="UniProtKB-KW"/>
</dbReference>
<evidence type="ECO:0000256" key="8">
    <source>
        <dbReference type="ARBA" id="ARBA00022927"/>
    </source>
</evidence>
<dbReference type="Gene3D" id="2.150.10.10">
    <property type="entry name" value="Serralysin-like metalloprotease, C-terminal"/>
    <property type="match status" value="2"/>
</dbReference>
<evidence type="ECO:0000259" key="13">
    <source>
        <dbReference type="Pfam" id="PF05662"/>
    </source>
</evidence>
<comment type="subcellular location">
    <subcellularLocation>
        <location evidence="2">Cell outer membrane</location>
    </subcellularLocation>
    <subcellularLocation>
        <location evidence="1">Cell surface</location>
    </subcellularLocation>
</comment>
<evidence type="ECO:0000256" key="9">
    <source>
        <dbReference type="ARBA" id="ARBA00023136"/>
    </source>
</evidence>
<evidence type="ECO:0000256" key="3">
    <source>
        <dbReference type="ARBA" id="ARBA00005848"/>
    </source>
</evidence>
<feature type="domain" description="Trimeric autotransporter adhesin YadA-like stalk" evidence="13">
    <location>
        <begin position="552"/>
        <end position="585"/>
    </location>
</feature>
<feature type="domain" description="Trimeric autotransporter adhesin YadA-like stalk" evidence="13">
    <location>
        <begin position="447"/>
        <end position="489"/>
    </location>
</feature>
<feature type="chain" id="PRO_5008088864" description="Trimeric autotransporter adhesin YadA-like C-terminal membrane anchor domain-containing protein" evidence="11">
    <location>
        <begin position="26"/>
        <end position="880"/>
    </location>
</feature>
<evidence type="ECO:0000256" key="1">
    <source>
        <dbReference type="ARBA" id="ARBA00004241"/>
    </source>
</evidence>
<dbReference type="InterPro" id="IPR008635">
    <property type="entry name" value="Coiled_stalk_dom"/>
</dbReference>
<evidence type="ECO:0000256" key="2">
    <source>
        <dbReference type="ARBA" id="ARBA00004442"/>
    </source>
</evidence>
<dbReference type="STRING" id="1184151.AW736_16930"/>
<sequence length="880" mass="86189">MKKTSLRLIAIISISLFAGRNLARAGDFQINADSTAVTGTDTGQSSNNADIGYDNTLSNSMDSFIYGGTNTVANAAHVTVVGGGNTVISTESLDTAHVFGQGNAIAVNGGGIYLVGAGNGVFNETGYGRHSAGLFNIHAIGADNVITNMDHMNGVFALGLGNTVRDGRISAAQSDIANVFAFGADNDLHTLFSVGVPGLNHAYVLGGGNVMSVAGRFSNVFAFGTGNKIINPSDTGVGNIVGGLALGDNNTIHVPGGAIMMNVYAIGASNTLGAASGGGVANSYIIGTRNNIAASGAAAIGFGNTISAPAAGTYVLGANINASLANNVILGNHSAEGGATPVTVIAIDAKTQALVAGSSPVGIVSVGAPGGERQIINVAAGRITPDSTDAVNGSELYITNEALAGLGSTVADLAADSLLWNNALSAFDASRGAGGAGGAGGTGNAQRITNVASGLVAPGSLDAINGSQLYNTATGIINILGTGTVNPDGTITGGTSVSQSITTINQTVNNILSGSAGLVRHDAAAGSITIGAHIGGDVLAIAGTDGDRRLGGVAAGTADNDAVNVGQLKAAGVISGTGNAIAHVVVYDSAAKNTMTLGGPAVTGTGAGRTGGTRVTNLALAAIHAASTDAVAGSQLFDTNQRVTNLENIVINIISGTDGAGGTGGAGGGAHFSTGNDNPLIPATATGGNAVAAGMGATASGASSSAIGSLSEARADGGVALGRGAVVAITAANSVAIGAYSVATEPDTVSFGSDTLQRRLVNIADGINPTDAVTMRQLAAIADAANGRLENIQSRVNTISDRMDGIGAMSAAMNQVQPRLSASNGNRSQLALGFGGYRGRSAFAMGYGYTCPLGDRGMQASFALSDAGEVMAGAGVILGW</sequence>
<keyword evidence="10" id="KW-0998">Cell outer membrane</keyword>
<accession>A0A178IH88</accession>
<gene>
    <name evidence="14" type="ORF">AW736_16930</name>
</gene>
<dbReference type="Pfam" id="PF03895">
    <property type="entry name" value="YadA_anchor"/>
    <property type="match status" value="1"/>
</dbReference>
<evidence type="ECO:0000313" key="14">
    <source>
        <dbReference type="EMBL" id="OAM88517.1"/>
    </source>
</evidence>
<evidence type="ECO:0000256" key="5">
    <source>
        <dbReference type="ARBA" id="ARBA00022452"/>
    </source>
</evidence>
<dbReference type="GO" id="GO:0009279">
    <property type="term" value="C:cell outer membrane"/>
    <property type="evidence" value="ECO:0007669"/>
    <property type="project" value="UniProtKB-SubCell"/>
</dbReference>
<dbReference type="Pfam" id="PF05662">
    <property type="entry name" value="YadA_stalk"/>
    <property type="match status" value="5"/>
</dbReference>
<name>A0A178IH88_9BACT</name>
<feature type="domain" description="Trimeric autotransporter adhesin YadA-like stalk" evidence="13">
    <location>
        <begin position="759"/>
        <end position="799"/>
    </location>
</feature>
<comment type="similarity">
    <text evidence="3">Belongs to the autotransporter-2 (AT-2) (TC 1.B.40) family.</text>
</comment>
<feature type="domain" description="Trimeric autotransporter adhesin YadA-like stalk" evidence="13">
    <location>
        <begin position="614"/>
        <end position="654"/>
    </location>
</feature>
<dbReference type="InterPro" id="IPR005594">
    <property type="entry name" value="YadA_C"/>
</dbReference>
<keyword evidence="7 11" id="KW-0732">Signal</keyword>
<evidence type="ECO:0000259" key="12">
    <source>
        <dbReference type="Pfam" id="PF03895"/>
    </source>
</evidence>
<dbReference type="GO" id="GO:0009986">
    <property type="term" value="C:cell surface"/>
    <property type="evidence" value="ECO:0007669"/>
    <property type="project" value="UniProtKB-SubCell"/>
</dbReference>
<dbReference type="SUPFAM" id="SSF101967">
    <property type="entry name" value="Adhesin YadA, collagen-binding domain"/>
    <property type="match status" value="3"/>
</dbReference>
<dbReference type="SUPFAM" id="SSF54523">
    <property type="entry name" value="Pili subunits"/>
    <property type="match status" value="1"/>
</dbReference>
<keyword evidence="5" id="KW-1134">Transmembrane beta strand</keyword>
<dbReference type="AlphaFoldDB" id="A0A178IH88"/>
<dbReference type="Gene3D" id="3.30.1300.30">
    <property type="entry name" value="GSPII I/J protein-like"/>
    <property type="match status" value="1"/>
</dbReference>
<keyword evidence="4" id="KW-0813">Transport</keyword>
<evidence type="ECO:0000256" key="10">
    <source>
        <dbReference type="ARBA" id="ARBA00023237"/>
    </source>
</evidence>
<comment type="caution">
    <text evidence="14">The sequence shown here is derived from an EMBL/GenBank/DDBJ whole genome shotgun (WGS) entry which is preliminary data.</text>
</comment>
<evidence type="ECO:0000256" key="6">
    <source>
        <dbReference type="ARBA" id="ARBA00022692"/>
    </source>
</evidence>
<evidence type="ECO:0000256" key="11">
    <source>
        <dbReference type="SAM" id="SignalP"/>
    </source>
</evidence>
<evidence type="ECO:0000256" key="4">
    <source>
        <dbReference type="ARBA" id="ARBA00022448"/>
    </source>
</evidence>
<dbReference type="RefSeq" id="WP_068771467.1">
    <property type="nucleotide sequence ID" value="NZ_CP109796.1"/>
</dbReference>
<dbReference type="InterPro" id="IPR045584">
    <property type="entry name" value="Pilin-like"/>
</dbReference>
<dbReference type="Proteomes" id="UP000078486">
    <property type="component" value="Unassembled WGS sequence"/>
</dbReference>
<feature type="domain" description="Trimeric autotransporter adhesin YadA-like C-terminal membrane anchor" evidence="12">
    <location>
        <begin position="822"/>
        <end position="880"/>
    </location>
</feature>
<dbReference type="Gene3D" id="6.10.250.2040">
    <property type="match status" value="1"/>
</dbReference>
<dbReference type="Gene3D" id="4.10.80.270">
    <property type="match status" value="1"/>
</dbReference>
<dbReference type="EMBL" id="LRRQ01000127">
    <property type="protein sequence ID" value="OAM88517.1"/>
    <property type="molecule type" value="Genomic_DNA"/>
</dbReference>
<evidence type="ECO:0000313" key="15">
    <source>
        <dbReference type="Proteomes" id="UP000078486"/>
    </source>
</evidence>
<keyword evidence="8" id="KW-0653">Protein transport</keyword>
<feature type="signal peptide" evidence="11">
    <location>
        <begin position="1"/>
        <end position="25"/>
    </location>
</feature>
<keyword evidence="15" id="KW-1185">Reference proteome</keyword>
<evidence type="ECO:0000256" key="7">
    <source>
        <dbReference type="ARBA" id="ARBA00022729"/>
    </source>
</evidence>
<evidence type="ECO:0008006" key="16">
    <source>
        <dbReference type="Google" id="ProtNLM"/>
    </source>
</evidence>
<dbReference type="InterPro" id="IPR011049">
    <property type="entry name" value="Serralysin-like_metalloprot_C"/>
</dbReference>
<keyword evidence="6" id="KW-0812">Transmembrane</keyword>
<dbReference type="Gene3D" id="1.20.5.170">
    <property type="match status" value="2"/>
</dbReference>
<keyword evidence="9" id="KW-0472">Membrane</keyword>
<feature type="domain" description="Trimeric autotransporter adhesin YadA-like stalk" evidence="13">
    <location>
        <begin position="374"/>
        <end position="415"/>
    </location>
</feature>
<reference evidence="14 15" key="1">
    <citation type="submission" date="2016-01" db="EMBL/GenBank/DDBJ databases">
        <title>High potential of lignocellulose degradation of a new Verrucomicrobia species.</title>
        <authorList>
            <person name="Wang Y."/>
            <person name="Shi Y."/>
            <person name="Qiu Z."/>
            <person name="Liu S."/>
            <person name="Yang H."/>
        </authorList>
    </citation>
    <scope>NUCLEOTIDE SEQUENCE [LARGE SCALE GENOMIC DNA]</scope>
    <source>
        <strain evidence="14 15">TSB47</strain>
    </source>
</reference>
<protein>
    <recommendedName>
        <fullName evidence="16">Trimeric autotransporter adhesin YadA-like C-terminal membrane anchor domain-containing protein</fullName>
    </recommendedName>
</protein>